<organism evidence="2 3">
    <name type="scientific">Candidatus Thiomargarita nelsonii</name>
    <dbReference type="NCBI Taxonomy" id="1003181"/>
    <lineage>
        <taxon>Bacteria</taxon>
        <taxon>Pseudomonadati</taxon>
        <taxon>Pseudomonadota</taxon>
        <taxon>Gammaproteobacteria</taxon>
        <taxon>Thiotrichales</taxon>
        <taxon>Thiotrichaceae</taxon>
        <taxon>Thiomargarita</taxon>
    </lineage>
</organism>
<reference evidence="2 3" key="1">
    <citation type="journal article" date="2016" name="Front. Microbiol.">
        <title>Single-Cell (Meta-)Genomics of a Dimorphic Candidatus Thiomargarita nelsonii Reveals Genomic Plasticity.</title>
        <authorList>
            <person name="Flood B.E."/>
            <person name="Fliss P."/>
            <person name="Jones D.S."/>
            <person name="Dick G.J."/>
            <person name="Jain S."/>
            <person name="Kaster A.K."/>
            <person name="Winkel M."/>
            <person name="Mussmann M."/>
            <person name="Bailey J."/>
        </authorList>
    </citation>
    <scope>NUCLEOTIDE SEQUENCE [LARGE SCALE GENOMIC DNA]</scope>
    <source>
        <strain evidence="2">Hydrate Ridge</strain>
    </source>
</reference>
<proteinExistence type="predicted"/>
<name>A0A4E0QQW3_9GAMM</name>
<accession>A0A4E0QQW3</accession>
<evidence type="ECO:0000256" key="1">
    <source>
        <dbReference type="SAM" id="MobiDB-lite"/>
    </source>
</evidence>
<feature type="region of interest" description="Disordered" evidence="1">
    <location>
        <begin position="1"/>
        <end position="26"/>
    </location>
</feature>
<dbReference type="EMBL" id="JSZA02000432">
    <property type="protein sequence ID" value="TGO01885.1"/>
    <property type="molecule type" value="Genomic_DNA"/>
</dbReference>
<gene>
    <name evidence="2" type="ORF">PN36_35230</name>
</gene>
<keyword evidence="3" id="KW-1185">Reference proteome</keyword>
<sequence length="64" mass="6861">EIKQGEFKKGEEKGFNDGYGEGKEDGIKKGKIETARNFKANGVLTAEQIASATGLSLDEVMALL</sequence>
<comment type="caution">
    <text evidence="2">The sequence shown here is derived from an EMBL/GenBank/DDBJ whole genome shotgun (WGS) entry which is preliminary data.</text>
</comment>
<protein>
    <submittedName>
        <fullName evidence="2">Uncharacterized protein</fullName>
    </submittedName>
</protein>
<evidence type="ECO:0000313" key="2">
    <source>
        <dbReference type="EMBL" id="TGO01885.1"/>
    </source>
</evidence>
<dbReference type="AlphaFoldDB" id="A0A4E0QQW3"/>
<dbReference type="Proteomes" id="UP000030428">
    <property type="component" value="Unassembled WGS sequence"/>
</dbReference>
<evidence type="ECO:0000313" key="3">
    <source>
        <dbReference type="Proteomes" id="UP000030428"/>
    </source>
</evidence>
<feature type="non-terminal residue" evidence="2">
    <location>
        <position position="1"/>
    </location>
</feature>